<sequence>MLTVTLKWQEGLYFEGHSGSGHSVLLEAGAAVGGQGRGVLPGEMSQIALGGCTAMDIVSLLQKFKTPPLSLSIELNGSKRTEHPKSFETITAIYHIEGEIPADLAWKAVDSSYKKYSVVANSLRSQIMIPLQQLAH</sequence>
<dbReference type="Pfam" id="PF02566">
    <property type="entry name" value="OsmC"/>
    <property type="match status" value="1"/>
</dbReference>
<proteinExistence type="predicted"/>
<dbReference type="EMBL" id="BLRY01000480">
    <property type="protein sequence ID" value="GFP28884.1"/>
    <property type="molecule type" value="Genomic_DNA"/>
</dbReference>
<keyword evidence="2" id="KW-1185">Reference proteome</keyword>
<name>A0A6V8PB70_9ACTN</name>
<organism evidence="1 2">
    <name type="scientific">Candidatus Hakubella thermalkaliphila</name>
    <dbReference type="NCBI Taxonomy" id="2754717"/>
    <lineage>
        <taxon>Bacteria</taxon>
        <taxon>Bacillati</taxon>
        <taxon>Actinomycetota</taxon>
        <taxon>Actinomycetota incertae sedis</taxon>
        <taxon>Candidatus Hakubellales</taxon>
        <taxon>Candidatus Hakubellaceae</taxon>
        <taxon>Candidatus Hakubella</taxon>
    </lineage>
</organism>
<dbReference type="Gene3D" id="2.20.25.10">
    <property type="match status" value="1"/>
</dbReference>
<dbReference type="AlphaFoldDB" id="A0A6V8PB70"/>
<dbReference type="PANTHER" id="PTHR34352">
    <property type="entry name" value="PROTEIN YHFA"/>
    <property type="match status" value="1"/>
</dbReference>
<evidence type="ECO:0000313" key="2">
    <source>
        <dbReference type="Proteomes" id="UP000591948"/>
    </source>
</evidence>
<gene>
    <name evidence="1" type="ORF">HKBW3S33_02300</name>
</gene>
<dbReference type="InterPro" id="IPR015946">
    <property type="entry name" value="KH_dom-like_a/b"/>
</dbReference>
<accession>A0A6V8PB70</accession>
<comment type="caution">
    <text evidence="1">The sequence shown here is derived from an EMBL/GenBank/DDBJ whole genome shotgun (WGS) entry which is preliminary data.</text>
</comment>
<dbReference type="RefSeq" id="WP_176234098.1">
    <property type="nucleotide sequence ID" value="NZ_BLRY01000480.1"/>
</dbReference>
<protein>
    <submittedName>
        <fullName evidence="1">Putative redox protein</fullName>
    </submittedName>
</protein>
<reference evidence="1 2" key="1">
    <citation type="journal article" date="2020" name="Front. Microbiol.">
        <title>Single-cell genomics of novel Actinobacteria with the Wood-Ljungdahl pathway discovered in a serpentinizing system.</title>
        <authorList>
            <person name="Merino N."/>
            <person name="Kawai M."/>
            <person name="Boyd E.S."/>
            <person name="Colman D.R."/>
            <person name="McGlynn S.E."/>
            <person name="Nealson K.H."/>
            <person name="Kurokawa K."/>
            <person name="Hongoh Y."/>
        </authorList>
    </citation>
    <scope>NUCLEOTIDE SEQUENCE [LARGE SCALE GENOMIC DNA]</scope>
    <source>
        <strain evidence="1 2">S33</strain>
    </source>
</reference>
<dbReference type="SUPFAM" id="SSF82784">
    <property type="entry name" value="OsmC-like"/>
    <property type="match status" value="1"/>
</dbReference>
<dbReference type="Proteomes" id="UP000591948">
    <property type="component" value="Unassembled WGS sequence"/>
</dbReference>
<dbReference type="InterPro" id="IPR003718">
    <property type="entry name" value="OsmC/Ohr_fam"/>
</dbReference>
<evidence type="ECO:0000313" key="1">
    <source>
        <dbReference type="EMBL" id="GFP28884.1"/>
    </source>
</evidence>
<dbReference type="InterPro" id="IPR036102">
    <property type="entry name" value="OsmC/Ohrsf"/>
</dbReference>
<dbReference type="Gene3D" id="3.30.300.20">
    <property type="match status" value="1"/>
</dbReference>
<feature type="non-terminal residue" evidence="1">
    <location>
        <position position="136"/>
    </location>
</feature>
<dbReference type="PANTHER" id="PTHR34352:SF1">
    <property type="entry name" value="PROTEIN YHFA"/>
    <property type="match status" value="1"/>
</dbReference>